<dbReference type="GeneID" id="54415354"/>
<proteinExistence type="predicted"/>
<evidence type="ECO:0000313" key="2">
    <source>
        <dbReference type="EMBL" id="KAF1817661.1"/>
    </source>
</evidence>
<reference evidence="4" key="2">
    <citation type="submission" date="2020-04" db="EMBL/GenBank/DDBJ databases">
        <authorList>
            <consortium name="NCBI Genome Project"/>
        </authorList>
    </citation>
    <scope>NUCLEOTIDE SEQUENCE</scope>
    <source>
        <strain evidence="4">CBS 781.70</strain>
    </source>
</reference>
<keyword evidence="1" id="KW-0472">Membrane</keyword>
<evidence type="ECO:0000256" key="1">
    <source>
        <dbReference type="SAM" id="Phobius"/>
    </source>
</evidence>
<reference evidence="2 4" key="1">
    <citation type="submission" date="2020-01" db="EMBL/GenBank/DDBJ databases">
        <authorList>
            <consortium name="DOE Joint Genome Institute"/>
            <person name="Haridas S."/>
            <person name="Albert R."/>
            <person name="Binder M."/>
            <person name="Bloem J."/>
            <person name="Labutti K."/>
            <person name="Salamov A."/>
            <person name="Andreopoulos B."/>
            <person name="Baker S.E."/>
            <person name="Barry K."/>
            <person name="Bills G."/>
            <person name="Bluhm B.H."/>
            <person name="Cannon C."/>
            <person name="Castanera R."/>
            <person name="Culley D.E."/>
            <person name="Daum C."/>
            <person name="Ezra D."/>
            <person name="Gonzalez J.B."/>
            <person name="Henrissat B."/>
            <person name="Kuo A."/>
            <person name="Liang C."/>
            <person name="Lipzen A."/>
            <person name="Lutzoni F."/>
            <person name="Magnuson J."/>
            <person name="Mondo S."/>
            <person name="Nolan M."/>
            <person name="Ohm R."/>
            <person name="Pangilinan J."/>
            <person name="Park H.-J."/>
            <person name="Ramirez L."/>
            <person name="Alfaro M."/>
            <person name="Sun H."/>
            <person name="Tritt A."/>
            <person name="Yoshinaga Y."/>
            <person name="Zwiers L.-H."/>
            <person name="Turgeon B.G."/>
            <person name="Goodwin S.B."/>
            <person name="Spatafora J.W."/>
            <person name="Crous P.W."/>
            <person name="Grigoriev I.V."/>
        </authorList>
    </citation>
    <scope>NUCLEOTIDE SEQUENCE</scope>
    <source>
        <strain evidence="2 4">CBS 781.70</strain>
    </source>
</reference>
<dbReference type="RefSeq" id="XP_033539292.1">
    <property type="nucleotide sequence ID" value="XM_033674784.1"/>
</dbReference>
<accession>A0A6G1GID4</accession>
<dbReference type="EMBL" id="ML975149">
    <property type="protein sequence ID" value="KAF1817661.1"/>
    <property type="molecule type" value="Genomic_DNA"/>
</dbReference>
<evidence type="ECO:0000313" key="3">
    <source>
        <dbReference type="Proteomes" id="UP000504638"/>
    </source>
</evidence>
<feature type="transmembrane region" description="Helical" evidence="1">
    <location>
        <begin position="51"/>
        <end position="71"/>
    </location>
</feature>
<feature type="transmembrane region" description="Helical" evidence="1">
    <location>
        <begin position="12"/>
        <end position="30"/>
    </location>
</feature>
<name>A0A6G1GID4_9PEZI</name>
<gene>
    <name evidence="2 4" type="ORF">P152DRAFT_26017</name>
</gene>
<organism evidence="2">
    <name type="scientific">Eremomyces bilateralis CBS 781.70</name>
    <dbReference type="NCBI Taxonomy" id="1392243"/>
    <lineage>
        <taxon>Eukaryota</taxon>
        <taxon>Fungi</taxon>
        <taxon>Dikarya</taxon>
        <taxon>Ascomycota</taxon>
        <taxon>Pezizomycotina</taxon>
        <taxon>Dothideomycetes</taxon>
        <taxon>Dothideomycetes incertae sedis</taxon>
        <taxon>Eremomycetales</taxon>
        <taxon>Eremomycetaceae</taxon>
        <taxon>Eremomyces</taxon>
    </lineage>
</organism>
<keyword evidence="1" id="KW-1133">Transmembrane helix</keyword>
<sequence length="110" mass="12833">MLPDHPHTPPHSRSLCFPFAGFALLFLICSRGSNRFVRSLHHLHIRYISHFSPFPSLPFLLLFFFSTSPTYPFSTFNRPKPFRAIAFDSTFIRPEFPQPSAFSIRYQIIT</sequence>
<reference evidence="4" key="3">
    <citation type="submission" date="2025-04" db="UniProtKB">
        <authorList>
            <consortium name="RefSeq"/>
        </authorList>
    </citation>
    <scope>IDENTIFICATION</scope>
    <source>
        <strain evidence="4">CBS 781.70</strain>
    </source>
</reference>
<dbReference type="AlphaFoldDB" id="A0A6G1GID4"/>
<keyword evidence="3" id="KW-1185">Reference proteome</keyword>
<keyword evidence="1" id="KW-0812">Transmembrane</keyword>
<evidence type="ECO:0000313" key="4">
    <source>
        <dbReference type="RefSeq" id="XP_033539292.1"/>
    </source>
</evidence>
<dbReference type="Proteomes" id="UP000504638">
    <property type="component" value="Unplaced"/>
</dbReference>
<protein>
    <submittedName>
        <fullName evidence="2 4">Uncharacterized protein</fullName>
    </submittedName>
</protein>